<dbReference type="GeneID" id="120059866"/>
<evidence type="ECO:0000259" key="5">
    <source>
        <dbReference type="PROSITE" id="PS50072"/>
    </source>
</evidence>
<dbReference type="RefSeq" id="XP_038864848.1">
    <property type="nucleotide sequence ID" value="XM_039008920.1"/>
</dbReference>
<name>A0A8U1EVM1_SALNM</name>
<comment type="function">
    <text evidence="4">PPIases accelerate the folding of proteins. It catalyzes the cis-trans isomerization of proline imidic peptide bonds in oligopeptides.</text>
</comment>
<dbReference type="RefSeq" id="XP_038864849.1">
    <property type="nucleotide sequence ID" value="XM_039008921.1"/>
</dbReference>
<dbReference type="Proteomes" id="UP000808372">
    <property type="component" value="Chromosome 15"/>
</dbReference>
<gene>
    <name evidence="7 8" type="primary">LOC120059866</name>
</gene>
<dbReference type="GO" id="GO:0003755">
    <property type="term" value="F:peptidyl-prolyl cis-trans isomerase activity"/>
    <property type="evidence" value="ECO:0007669"/>
    <property type="project" value="UniProtKB-UniRule"/>
</dbReference>
<dbReference type="GO" id="GO:0006457">
    <property type="term" value="P:protein folding"/>
    <property type="evidence" value="ECO:0007669"/>
    <property type="project" value="TreeGrafter"/>
</dbReference>
<dbReference type="SUPFAM" id="SSF50891">
    <property type="entry name" value="Cyclophilin-like"/>
    <property type="match status" value="1"/>
</dbReference>
<keyword evidence="2 4" id="KW-0697">Rotamase</keyword>
<dbReference type="GO" id="GO:0016018">
    <property type="term" value="F:cyclosporin A binding"/>
    <property type="evidence" value="ECO:0007669"/>
    <property type="project" value="TreeGrafter"/>
</dbReference>
<dbReference type="AlphaFoldDB" id="A0A8U1EVM1"/>
<dbReference type="InterPro" id="IPR024936">
    <property type="entry name" value="Cyclophilin-type_PPIase"/>
</dbReference>
<feature type="domain" description="PPIase cyclophilin-type" evidence="5">
    <location>
        <begin position="26"/>
        <end position="161"/>
    </location>
</feature>
<protein>
    <recommendedName>
        <fullName evidence="4">Peptidyl-prolyl cis-trans isomerase</fullName>
        <shortName evidence="4">PPIase</shortName>
        <ecNumber evidence="4">5.2.1.8</ecNumber>
    </recommendedName>
</protein>
<dbReference type="PANTHER" id="PTHR11071:SF573">
    <property type="entry name" value="PEPTIDYL-PROLYL CIS-TRANS ISOMERASE E"/>
    <property type="match status" value="1"/>
</dbReference>
<dbReference type="PANTHER" id="PTHR11071">
    <property type="entry name" value="PEPTIDYL-PROLYL CIS-TRANS ISOMERASE"/>
    <property type="match status" value="1"/>
</dbReference>
<dbReference type="Pfam" id="PF00160">
    <property type="entry name" value="Pro_isomerase"/>
    <property type="match status" value="2"/>
</dbReference>
<dbReference type="PRINTS" id="PR00153">
    <property type="entry name" value="CSAPPISMRASE"/>
</dbReference>
<sequence length="163" mass="18005">MQVVCVFLSVSSELPAKKGRTNPQVYMDIKIGNKPAGRLRFLLRADIVPMTAENFRCLCTHEKGFGFKGSCFYRVIPQFMCQGGDFTNHNGTGGQLSMDNSGANSNGSQFFITCDKTDWLDNKHVVFGELMEGMEVAKAMEAQGTKEGKPKQKVIISDCGEYV</sequence>
<reference evidence="7 8" key="1">
    <citation type="submission" date="2025-04" db="UniProtKB">
        <authorList>
            <consortium name="RefSeq"/>
        </authorList>
    </citation>
    <scope>IDENTIFICATION</scope>
    <source>
        <tissue evidence="7 8">White muscle</tissue>
    </source>
</reference>
<dbReference type="InterPro" id="IPR002130">
    <property type="entry name" value="Cyclophilin-type_PPIase_dom"/>
</dbReference>
<dbReference type="PIRSF" id="PIRSF001467">
    <property type="entry name" value="Peptidylpro_ismrse"/>
    <property type="match status" value="1"/>
</dbReference>
<evidence type="ECO:0000313" key="6">
    <source>
        <dbReference type="Proteomes" id="UP000808372"/>
    </source>
</evidence>
<comment type="similarity">
    <text evidence="4">Belongs to the cyclophilin-type PPIase family.</text>
</comment>
<evidence type="ECO:0000256" key="4">
    <source>
        <dbReference type="RuleBase" id="RU363019"/>
    </source>
</evidence>
<organism evidence="6 7">
    <name type="scientific">Salvelinus namaycush</name>
    <name type="common">Lake trout</name>
    <name type="synonym">Salmo namaycush</name>
    <dbReference type="NCBI Taxonomy" id="8040"/>
    <lineage>
        <taxon>Eukaryota</taxon>
        <taxon>Metazoa</taxon>
        <taxon>Chordata</taxon>
        <taxon>Craniata</taxon>
        <taxon>Vertebrata</taxon>
        <taxon>Euteleostomi</taxon>
        <taxon>Actinopterygii</taxon>
        <taxon>Neopterygii</taxon>
        <taxon>Teleostei</taxon>
        <taxon>Protacanthopterygii</taxon>
        <taxon>Salmoniformes</taxon>
        <taxon>Salmonidae</taxon>
        <taxon>Salmoninae</taxon>
        <taxon>Salvelinus</taxon>
    </lineage>
</organism>
<dbReference type="PROSITE" id="PS50072">
    <property type="entry name" value="CSA_PPIASE_2"/>
    <property type="match status" value="1"/>
</dbReference>
<keyword evidence="3 4" id="KW-0413">Isomerase</keyword>
<comment type="catalytic activity">
    <reaction evidence="1 4">
        <text>[protein]-peptidylproline (omega=180) = [protein]-peptidylproline (omega=0)</text>
        <dbReference type="Rhea" id="RHEA:16237"/>
        <dbReference type="Rhea" id="RHEA-COMP:10747"/>
        <dbReference type="Rhea" id="RHEA-COMP:10748"/>
        <dbReference type="ChEBI" id="CHEBI:83833"/>
        <dbReference type="ChEBI" id="CHEBI:83834"/>
        <dbReference type="EC" id="5.2.1.8"/>
    </reaction>
</comment>
<evidence type="ECO:0000313" key="7">
    <source>
        <dbReference type="RefSeq" id="XP_038864848.1"/>
    </source>
</evidence>
<evidence type="ECO:0000256" key="2">
    <source>
        <dbReference type="ARBA" id="ARBA00023110"/>
    </source>
</evidence>
<evidence type="ECO:0000256" key="3">
    <source>
        <dbReference type="ARBA" id="ARBA00023235"/>
    </source>
</evidence>
<dbReference type="EC" id="5.2.1.8" evidence="4"/>
<evidence type="ECO:0000313" key="8">
    <source>
        <dbReference type="RefSeq" id="XP_038864849.1"/>
    </source>
</evidence>
<dbReference type="InterPro" id="IPR029000">
    <property type="entry name" value="Cyclophilin-like_dom_sf"/>
</dbReference>
<evidence type="ECO:0000256" key="1">
    <source>
        <dbReference type="ARBA" id="ARBA00000971"/>
    </source>
</evidence>
<dbReference type="GO" id="GO:0005739">
    <property type="term" value="C:mitochondrion"/>
    <property type="evidence" value="ECO:0007669"/>
    <property type="project" value="TreeGrafter"/>
</dbReference>
<dbReference type="Gene3D" id="2.40.100.10">
    <property type="entry name" value="Cyclophilin-like"/>
    <property type="match status" value="2"/>
</dbReference>
<keyword evidence="6" id="KW-1185">Reference proteome</keyword>
<proteinExistence type="inferred from homology"/>
<accession>A0A8U1EVM1</accession>
<dbReference type="KEGG" id="snh:120059866"/>